<dbReference type="RefSeq" id="WP_304377077.1">
    <property type="nucleotide sequence ID" value="NZ_JAUOZU010000009.1"/>
</dbReference>
<proteinExistence type="predicted"/>
<sequence>MTGSTAIFWPMIAHVFLVYCIYYLLSKNRRKAVEQGSASEEQFRSNQVEPEQSQFARNNLENQFELPVLFHAGCLALYVTGAATIGPVILAWIFVAARYAHSFIHIRTNHIPHRRPLFIISFVANGILWAWLAVHLAVN</sequence>
<keyword evidence="7" id="KW-1185">Reference proteome</keyword>
<dbReference type="EMBL" id="JAUOZU010000009">
    <property type="protein sequence ID" value="MDO6965145.1"/>
    <property type="molecule type" value="Genomic_DNA"/>
</dbReference>
<dbReference type="SUPFAM" id="SSF161084">
    <property type="entry name" value="MAPEG domain-like"/>
    <property type="match status" value="1"/>
</dbReference>
<evidence type="ECO:0000256" key="2">
    <source>
        <dbReference type="ARBA" id="ARBA00022692"/>
    </source>
</evidence>
<evidence type="ECO:0000313" key="6">
    <source>
        <dbReference type="EMBL" id="MDO6965145.1"/>
    </source>
</evidence>
<comment type="caution">
    <text evidence="6">The sequence shown here is derived from an EMBL/GenBank/DDBJ whole genome shotgun (WGS) entry which is preliminary data.</text>
</comment>
<accession>A0ABT8YN40</accession>
<dbReference type="InterPro" id="IPR023352">
    <property type="entry name" value="MAPEG-like_dom_sf"/>
</dbReference>
<dbReference type="Proteomes" id="UP001174932">
    <property type="component" value="Unassembled WGS sequence"/>
</dbReference>
<keyword evidence="4 5" id="KW-0472">Membrane</keyword>
<evidence type="ECO:0000256" key="5">
    <source>
        <dbReference type="SAM" id="Phobius"/>
    </source>
</evidence>
<dbReference type="Gene3D" id="1.20.120.550">
    <property type="entry name" value="Membrane associated eicosanoid/glutathione metabolism-like domain"/>
    <property type="match status" value="1"/>
</dbReference>
<feature type="transmembrane region" description="Helical" evidence="5">
    <location>
        <begin position="68"/>
        <end position="96"/>
    </location>
</feature>
<organism evidence="6 7">
    <name type="scientific">Rhizobium alvei</name>
    <dbReference type="NCBI Taxonomy" id="1132659"/>
    <lineage>
        <taxon>Bacteria</taxon>
        <taxon>Pseudomonadati</taxon>
        <taxon>Pseudomonadota</taxon>
        <taxon>Alphaproteobacteria</taxon>
        <taxon>Hyphomicrobiales</taxon>
        <taxon>Rhizobiaceae</taxon>
        <taxon>Rhizobium/Agrobacterium group</taxon>
        <taxon>Rhizobium</taxon>
    </lineage>
</organism>
<comment type="subcellular location">
    <subcellularLocation>
        <location evidence="1">Membrane</location>
    </subcellularLocation>
</comment>
<reference evidence="6" key="1">
    <citation type="journal article" date="2015" name="Int. J. Syst. Evol. Microbiol.">
        <title>Rhizobium alvei sp. nov., isolated from a freshwater river.</title>
        <authorList>
            <person name="Sheu S.Y."/>
            <person name="Huang H.W."/>
            <person name="Young C.C."/>
            <person name="Chen W.M."/>
        </authorList>
    </citation>
    <scope>NUCLEOTIDE SEQUENCE</scope>
    <source>
        <strain evidence="6">TNR-22</strain>
    </source>
</reference>
<keyword evidence="3 5" id="KW-1133">Transmembrane helix</keyword>
<name>A0ABT8YN40_9HYPH</name>
<dbReference type="Pfam" id="PF01124">
    <property type="entry name" value="MAPEG"/>
    <property type="match status" value="1"/>
</dbReference>
<protein>
    <submittedName>
        <fullName evidence="6">MAPEG family protein</fullName>
    </submittedName>
</protein>
<evidence type="ECO:0000256" key="1">
    <source>
        <dbReference type="ARBA" id="ARBA00004370"/>
    </source>
</evidence>
<evidence type="ECO:0000256" key="3">
    <source>
        <dbReference type="ARBA" id="ARBA00022989"/>
    </source>
</evidence>
<dbReference type="InterPro" id="IPR001129">
    <property type="entry name" value="Membr-assoc_MAPEG"/>
</dbReference>
<evidence type="ECO:0000256" key="4">
    <source>
        <dbReference type="ARBA" id="ARBA00023136"/>
    </source>
</evidence>
<feature type="transmembrane region" description="Helical" evidence="5">
    <location>
        <begin position="117"/>
        <end position="138"/>
    </location>
</feature>
<keyword evidence="2 5" id="KW-0812">Transmembrane</keyword>
<feature type="transmembrane region" description="Helical" evidence="5">
    <location>
        <begin position="7"/>
        <end position="25"/>
    </location>
</feature>
<reference evidence="6" key="2">
    <citation type="submission" date="2023-07" db="EMBL/GenBank/DDBJ databases">
        <authorList>
            <person name="Shen H."/>
        </authorList>
    </citation>
    <scope>NUCLEOTIDE SEQUENCE</scope>
    <source>
        <strain evidence="6">TNR-22</strain>
    </source>
</reference>
<gene>
    <name evidence="6" type="ORF">Q4481_14345</name>
</gene>
<evidence type="ECO:0000313" key="7">
    <source>
        <dbReference type="Proteomes" id="UP001174932"/>
    </source>
</evidence>